<feature type="domain" description="Enoyl reductase (ER)" evidence="1">
    <location>
        <begin position="6"/>
        <end position="310"/>
    </location>
</feature>
<name>A0A8J3JRR0_9ACTN</name>
<evidence type="ECO:0000313" key="3">
    <source>
        <dbReference type="Proteomes" id="UP000601223"/>
    </source>
</evidence>
<keyword evidence="3" id="KW-1185">Reference proteome</keyword>
<dbReference type="PROSITE" id="PS01162">
    <property type="entry name" value="QOR_ZETA_CRYSTAL"/>
    <property type="match status" value="1"/>
</dbReference>
<dbReference type="InterPro" id="IPR020843">
    <property type="entry name" value="ER"/>
</dbReference>
<dbReference type="GO" id="GO:0008270">
    <property type="term" value="F:zinc ion binding"/>
    <property type="evidence" value="ECO:0007669"/>
    <property type="project" value="InterPro"/>
</dbReference>
<evidence type="ECO:0000313" key="2">
    <source>
        <dbReference type="EMBL" id="GIF85463.1"/>
    </source>
</evidence>
<dbReference type="EMBL" id="BONF01000047">
    <property type="protein sequence ID" value="GIF85463.1"/>
    <property type="molecule type" value="Genomic_DNA"/>
</dbReference>
<dbReference type="Gene3D" id="3.90.180.10">
    <property type="entry name" value="Medium-chain alcohol dehydrogenases, catalytic domain"/>
    <property type="match status" value="1"/>
</dbReference>
<dbReference type="Pfam" id="PF13602">
    <property type="entry name" value="ADH_zinc_N_2"/>
    <property type="match status" value="1"/>
</dbReference>
<dbReference type="AlphaFoldDB" id="A0A8J3JRR0"/>
<dbReference type="GO" id="GO:0016491">
    <property type="term" value="F:oxidoreductase activity"/>
    <property type="evidence" value="ECO:0007669"/>
    <property type="project" value="InterPro"/>
</dbReference>
<dbReference type="InterPro" id="IPR052733">
    <property type="entry name" value="Chloroplast_QOR"/>
</dbReference>
<dbReference type="SUPFAM" id="SSF50129">
    <property type="entry name" value="GroES-like"/>
    <property type="match status" value="1"/>
</dbReference>
<dbReference type="InterPro" id="IPR036291">
    <property type="entry name" value="NAD(P)-bd_dom_sf"/>
</dbReference>
<dbReference type="InterPro" id="IPR011032">
    <property type="entry name" value="GroES-like_sf"/>
</dbReference>
<comment type="caution">
    <text evidence="2">The sequence shown here is derived from an EMBL/GenBank/DDBJ whole genome shotgun (WGS) entry which is preliminary data.</text>
</comment>
<dbReference type="SUPFAM" id="SSF51735">
    <property type="entry name" value="NAD(P)-binding Rossmann-fold domains"/>
    <property type="match status" value="1"/>
</dbReference>
<evidence type="ECO:0000259" key="1">
    <source>
        <dbReference type="SMART" id="SM00829"/>
    </source>
</evidence>
<gene>
    <name evidence="2" type="primary">qor_2</name>
    <name evidence="2" type="ORF">Cba03nite_68120</name>
</gene>
<dbReference type="SMART" id="SM00829">
    <property type="entry name" value="PKS_ER"/>
    <property type="match status" value="1"/>
</dbReference>
<reference evidence="2 3" key="1">
    <citation type="submission" date="2021-01" db="EMBL/GenBank/DDBJ databases">
        <title>Whole genome shotgun sequence of Catellatospora bangladeshensis NBRC 107357.</title>
        <authorList>
            <person name="Komaki H."/>
            <person name="Tamura T."/>
        </authorList>
    </citation>
    <scope>NUCLEOTIDE SEQUENCE [LARGE SCALE GENOMIC DNA]</scope>
    <source>
        <strain evidence="2 3">NBRC 107357</strain>
    </source>
</reference>
<dbReference type="CDD" id="cd08267">
    <property type="entry name" value="MDR1"/>
    <property type="match status" value="1"/>
</dbReference>
<dbReference type="PANTHER" id="PTHR44013">
    <property type="entry name" value="ZINC-TYPE ALCOHOL DEHYDROGENASE-LIKE PROTEIN C16A3.02C"/>
    <property type="match status" value="1"/>
</dbReference>
<dbReference type="InterPro" id="IPR013154">
    <property type="entry name" value="ADH-like_N"/>
</dbReference>
<proteinExistence type="predicted"/>
<dbReference type="Pfam" id="PF08240">
    <property type="entry name" value="ADH_N"/>
    <property type="match status" value="1"/>
</dbReference>
<organism evidence="2 3">
    <name type="scientific">Catellatospora bangladeshensis</name>
    <dbReference type="NCBI Taxonomy" id="310355"/>
    <lineage>
        <taxon>Bacteria</taxon>
        <taxon>Bacillati</taxon>
        <taxon>Actinomycetota</taxon>
        <taxon>Actinomycetes</taxon>
        <taxon>Micromonosporales</taxon>
        <taxon>Micromonosporaceae</taxon>
        <taxon>Catellatospora</taxon>
    </lineage>
</organism>
<dbReference type="Gene3D" id="3.40.50.720">
    <property type="entry name" value="NAD(P)-binding Rossmann-like Domain"/>
    <property type="match status" value="1"/>
</dbReference>
<dbReference type="PANTHER" id="PTHR44013:SF1">
    <property type="entry name" value="ZINC-TYPE ALCOHOL DEHYDROGENASE-LIKE PROTEIN C16A3.02C"/>
    <property type="match status" value="1"/>
</dbReference>
<accession>A0A8J3JRR0</accession>
<dbReference type="InterPro" id="IPR002364">
    <property type="entry name" value="Quin_OxRdtase/zeta-crystal_CS"/>
</dbReference>
<dbReference type="Proteomes" id="UP000601223">
    <property type="component" value="Unassembled WGS sequence"/>
</dbReference>
<protein>
    <submittedName>
        <fullName evidence="2">NADPH:quinone reductase</fullName>
    </submittedName>
</protein>
<sequence length="313" mass="32949">MYDRYGPPDVLRIEDVAKPAPGSGQVLVKVAATSINLSDWETLLGSPMYSRIGGLRTPARRVLGSDIAGWVDAVGPDVTRFRPGDEVYGDNLMLKGGFAEYAIAPESALAHKPAALTFAEASTIPQAGVIAHQGIAGAVAGQRVLINGAGGGSGAFAIQLAKQLGAEVIGVDNAAKLDFMRSVGADEVIDYRRQDFTRSGPYDLILDLVAHRSVFAYRRALAPGGRYRCVGGSVRALLRVLTIGSAVGLLTHRRLGVLAVKEGPAHFEPVAELCVAGDLAIHIDRTFTLDEVPQALAWVGEGHALGKVVVSVH</sequence>